<proteinExistence type="inferred from homology"/>
<evidence type="ECO:0000256" key="4">
    <source>
        <dbReference type="ARBA" id="ARBA00013100"/>
    </source>
</evidence>
<keyword evidence="5" id="KW-0479">Metal-binding</keyword>
<comment type="similarity">
    <text evidence="3">Belongs to the PTPS family.</text>
</comment>
<gene>
    <name evidence="9" type="ORF">PCOR1329_LOCUS73960</name>
</gene>
<dbReference type="InterPro" id="IPR007115">
    <property type="entry name" value="6-PTP_synth/QueD"/>
</dbReference>
<organism evidence="9 10">
    <name type="scientific">Prorocentrum cordatum</name>
    <dbReference type="NCBI Taxonomy" id="2364126"/>
    <lineage>
        <taxon>Eukaryota</taxon>
        <taxon>Sar</taxon>
        <taxon>Alveolata</taxon>
        <taxon>Dinophyceae</taxon>
        <taxon>Prorocentrales</taxon>
        <taxon>Prorocentraceae</taxon>
        <taxon>Prorocentrum</taxon>
    </lineage>
</organism>
<sequence length="223" mass="24542">MAASVPAPPAPPLPLVEHVTTRRLRRSPSARRCCQGSCLRAVGTSAAEAHSGLPRYHVSVQGEQFKFSCAHFVAYKGFRERLHGHNYTVAVGIDGPRLDDGYTLDFGILKRAIRTVCKELNEHLIVPMRSDVITITVDDTRNQLSMVCEDGASFSVPVTDCALLPLVHSTAEELAEYIHSRLVHVIGHDVFVTRRLHLMQVTISERPPQSATYIAPTPADAKL</sequence>
<dbReference type="Gene3D" id="3.30.479.10">
    <property type="entry name" value="6-pyruvoyl tetrahydropterin synthase/QueD"/>
    <property type="match status" value="1"/>
</dbReference>
<comment type="caution">
    <text evidence="9">The sequence shown here is derived from an EMBL/GenBank/DDBJ whole genome shotgun (WGS) entry which is preliminary data.</text>
</comment>
<protein>
    <recommendedName>
        <fullName evidence="4">6-pyruvoyltetrahydropterin synthase</fullName>
        <ecNumber evidence="4">4.2.3.12</ecNumber>
    </recommendedName>
</protein>
<dbReference type="Pfam" id="PF01242">
    <property type="entry name" value="PTPS"/>
    <property type="match status" value="1"/>
</dbReference>
<comment type="cofactor">
    <cofactor evidence="1">
        <name>Zn(2+)</name>
        <dbReference type="ChEBI" id="CHEBI:29105"/>
    </cofactor>
</comment>
<keyword evidence="6" id="KW-0862">Zinc</keyword>
<dbReference type="EC" id="4.2.3.12" evidence="4"/>
<keyword evidence="8" id="KW-0456">Lyase</keyword>
<evidence type="ECO:0000256" key="6">
    <source>
        <dbReference type="ARBA" id="ARBA00022833"/>
    </source>
</evidence>
<name>A0ABN9X6S4_9DINO</name>
<dbReference type="InterPro" id="IPR038418">
    <property type="entry name" value="6-PTP_synth/QueD_sf"/>
</dbReference>
<reference evidence="9" key="1">
    <citation type="submission" date="2023-10" db="EMBL/GenBank/DDBJ databases">
        <authorList>
            <person name="Chen Y."/>
            <person name="Shah S."/>
            <person name="Dougan E. K."/>
            <person name="Thang M."/>
            <person name="Chan C."/>
        </authorList>
    </citation>
    <scope>NUCLEOTIDE SEQUENCE [LARGE SCALE GENOMIC DNA]</scope>
</reference>
<evidence type="ECO:0000256" key="7">
    <source>
        <dbReference type="ARBA" id="ARBA00023007"/>
    </source>
</evidence>
<dbReference type="PANTHER" id="PTHR12589:SF7">
    <property type="entry name" value="6-PYRUVOYL TETRAHYDROBIOPTERIN SYNTHASE"/>
    <property type="match status" value="1"/>
</dbReference>
<evidence type="ECO:0000256" key="3">
    <source>
        <dbReference type="ARBA" id="ARBA00009164"/>
    </source>
</evidence>
<accession>A0ABN9X6S4</accession>
<evidence type="ECO:0000313" key="9">
    <source>
        <dbReference type="EMBL" id="CAK0895119.1"/>
    </source>
</evidence>
<evidence type="ECO:0000256" key="1">
    <source>
        <dbReference type="ARBA" id="ARBA00001947"/>
    </source>
</evidence>
<dbReference type="SUPFAM" id="SSF55620">
    <property type="entry name" value="Tetrahydrobiopterin biosynthesis enzymes-like"/>
    <property type="match status" value="1"/>
</dbReference>
<dbReference type="EMBL" id="CAUYUJ010019993">
    <property type="protein sequence ID" value="CAK0895119.1"/>
    <property type="molecule type" value="Genomic_DNA"/>
</dbReference>
<dbReference type="Proteomes" id="UP001189429">
    <property type="component" value="Unassembled WGS sequence"/>
</dbReference>
<comment type="pathway">
    <text evidence="2">Cofactor biosynthesis; tetrahydrobiopterin biosynthesis; tetrahydrobiopterin from 7,8-dihydroneopterin triphosphate: step 1/3.</text>
</comment>
<evidence type="ECO:0000256" key="2">
    <source>
        <dbReference type="ARBA" id="ARBA00005126"/>
    </source>
</evidence>
<keyword evidence="7" id="KW-0783">Tetrahydrobiopterin biosynthesis</keyword>
<evidence type="ECO:0000256" key="8">
    <source>
        <dbReference type="ARBA" id="ARBA00023239"/>
    </source>
</evidence>
<evidence type="ECO:0000313" key="10">
    <source>
        <dbReference type="Proteomes" id="UP001189429"/>
    </source>
</evidence>
<dbReference type="PANTHER" id="PTHR12589">
    <property type="entry name" value="PYRUVOYL TETRAHYDROBIOPTERIN SYNTHASE"/>
    <property type="match status" value="1"/>
</dbReference>
<keyword evidence="10" id="KW-1185">Reference proteome</keyword>
<evidence type="ECO:0000256" key="5">
    <source>
        <dbReference type="ARBA" id="ARBA00022723"/>
    </source>
</evidence>